<keyword evidence="1" id="KW-0813">Transport</keyword>
<proteinExistence type="inferred from homology"/>
<keyword evidence="1" id="KW-0998">Cell outer membrane</keyword>
<comment type="subcellular location">
    <subcellularLocation>
        <location evidence="1">Cell outer membrane</location>
        <topology evidence="1">Multi-pass membrane protein</topology>
    </subcellularLocation>
</comment>
<name>A0A6N9TH95_9ALTE</name>
<gene>
    <name evidence="3" type="ORF">GTQ48_07125</name>
</gene>
<evidence type="ECO:0000313" key="3">
    <source>
        <dbReference type="EMBL" id="NDW15286.1"/>
    </source>
</evidence>
<reference evidence="3 4" key="1">
    <citation type="submission" date="2020-01" db="EMBL/GenBank/DDBJ databases">
        <title>Genomes of bacteria type strains.</title>
        <authorList>
            <person name="Chen J."/>
            <person name="Zhu S."/>
            <person name="Yang J."/>
        </authorList>
    </citation>
    <scope>NUCLEOTIDE SEQUENCE [LARGE SCALE GENOMIC DNA]</scope>
    <source>
        <strain evidence="3 4">LMG 24078</strain>
    </source>
</reference>
<evidence type="ECO:0000256" key="1">
    <source>
        <dbReference type="PROSITE-ProRule" id="PRU01360"/>
    </source>
</evidence>
<keyword evidence="1" id="KW-1134">Transmembrane beta strand</keyword>
<evidence type="ECO:0000313" key="4">
    <source>
        <dbReference type="Proteomes" id="UP000471381"/>
    </source>
</evidence>
<dbReference type="RefSeq" id="WP_163105875.1">
    <property type="nucleotide sequence ID" value="NZ_JAAAWO010000004.1"/>
</dbReference>
<protein>
    <recommendedName>
        <fullName evidence="5">TonB-dependent receptor</fullName>
    </recommendedName>
</protein>
<dbReference type="InterPro" id="IPR010917">
    <property type="entry name" value="TonB_rcpt_CS"/>
</dbReference>
<dbReference type="PROSITE" id="PS52016">
    <property type="entry name" value="TONB_DEPENDENT_REC_3"/>
    <property type="match status" value="1"/>
</dbReference>
<sequence length="45" mass="5214">MNNIFDKFYAPHTAGVNRAAQEDMAVGEPVQNLGREWQISLRYQF</sequence>
<comment type="similarity">
    <text evidence="1">Belongs to the TonB-dependent receptor family.</text>
</comment>
<comment type="caution">
    <text evidence="3">The sequence shown here is derived from an EMBL/GenBank/DDBJ whole genome shotgun (WGS) entry which is preliminary data.</text>
</comment>
<keyword evidence="4" id="KW-1185">Reference proteome</keyword>
<dbReference type="InterPro" id="IPR039426">
    <property type="entry name" value="TonB-dep_rcpt-like"/>
</dbReference>
<dbReference type="AlphaFoldDB" id="A0A6N9TH95"/>
<dbReference type="GO" id="GO:0009279">
    <property type="term" value="C:cell outer membrane"/>
    <property type="evidence" value="ECO:0007669"/>
    <property type="project" value="UniProtKB-SubCell"/>
</dbReference>
<feature type="short sequence motif" description="TonB C-terminal box" evidence="2">
    <location>
        <begin position="28"/>
        <end position="45"/>
    </location>
</feature>
<accession>A0A6N9TH95</accession>
<dbReference type="PROSITE" id="PS01156">
    <property type="entry name" value="TONB_DEPENDENT_REC_2"/>
    <property type="match status" value="1"/>
</dbReference>
<evidence type="ECO:0008006" key="5">
    <source>
        <dbReference type="Google" id="ProtNLM"/>
    </source>
</evidence>
<organism evidence="3 4">
    <name type="scientific">Alteromonas genovensis</name>
    <dbReference type="NCBI Taxonomy" id="471225"/>
    <lineage>
        <taxon>Bacteria</taxon>
        <taxon>Pseudomonadati</taxon>
        <taxon>Pseudomonadota</taxon>
        <taxon>Gammaproteobacteria</taxon>
        <taxon>Alteromonadales</taxon>
        <taxon>Alteromonadaceae</taxon>
        <taxon>Alteromonas/Salinimonas group</taxon>
        <taxon>Alteromonas</taxon>
    </lineage>
</organism>
<dbReference type="Proteomes" id="UP000471381">
    <property type="component" value="Unassembled WGS sequence"/>
</dbReference>
<dbReference type="EMBL" id="JAAAWO010000004">
    <property type="protein sequence ID" value="NDW15286.1"/>
    <property type="molecule type" value="Genomic_DNA"/>
</dbReference>
<evidence type="ECO:0000256" key="2">
    <source>
        <dbReference type="PROSITE-ProRule" id="PRU10144"/>
    </source>
</evidence>
<keyword evidence="1" id="KW-0812">Transmembrane</keyword>
<keyword evidence="1" id="KW-0472">Membrane</keyword>